<dbReference type="GO" id="GO:0061608">
    <property type="term" value="F:nuclear import signal receptor activity"/>
    <property type="evidence" value="ECO:0007669"/>
    <property type="project" value="InterPro"/>
</dbReference>
<dbReference type="PANTHER" id="PTHR23316">
    <property type="entry name" value="IMPORTIN ALPHA"/>
    <property type="match status" value="1"/>
</dbReference>
<dbReference type="AlphaFoldDB" id="A0AA38HJC6"/>
<comment type="caution">
    <text evidence="7">The sequence shown here is derived from an EMBL/GenBank/DDBJ whole genome shotgun (WGS) entry which is preliminary data.</text>
</comment>
<protein>
    <recommendedName>
        <fullName evidence="6">IBB domain-containing protein</fullName>
    </recommendedName>
</protein>
<dbReference type="PROSITE" id="PS51214">
    <property type="entry name" value="IBB"/>
    <property type="match status" value="1"/>
</dbReference>
<evidence type="ECO:0000313" key="7">
    <source>
        <dbReference type="EMBL" id="KAJ3634517.1"/>
    </source>
</evidence>
<dbReference type="InterPro" id="IPR002652">
    <property type="entry name" value="Importin-a_IBB"/>
</dbReference>
<name>A0AA38HJC6_9CUCU</name>
<dbReference type="Pfam" id="PF01644">
    <property type="entry name" value="Chitin_synth_1"/>
    <property type="match status" value="1"/>
</dbReference>
<dbReference type="SUPFAM" id="SSF53448">
    <property type="entry name" value="Nucleotide-diphospho-sugar transferases"/>
    <property type="match status" value="1"/>
</dbReference>
<evidence type="ECO:0000256" key="3">
    <source>
        <dbReference type="ARBA" id="ARBA00022927"/>
    </source>
</evidence>
<comment type="similarity">
    <text evidence="1">Belongs to the importin alpha family.</text>
</comment>
<proteinExistence type="inferred from homology"/>
<reference evidence="7" key="1">
    <citation type="journal article" date="2023" name="G3 (Bethesda)">
        <title>Whole genome assemblies of Zophobas morio and Tenebrio molitor.</title>
        <authorList>
            <person name="Kaur S."/>
            <person name="Stinson S.A."/>
            <person name="diCenzo G.C."/>
        </authorList>
    </citation>
    <scope>NUCLEOTIDE SEQUENCE</scope>
    <source>
        <strain evidence="7">QUZm001</strain>
    </source>
</reference>
<gene>
    <name evidence="7" type="ORF">Zmor_011997</name>
</gene>
<evidence type="ECO:0000259" key="6">
    <source>
        <dbReference type="PROSITE" id="PS51214"/>
    </source>
</evidence>
<feature type="domain" description="IBB" evidence="6">
    <location>
        <begin position="1"/>
        <end position="50"/>
    </location>
</feature>
<dbReference type="InterPro" id="IPR036975">
    <property type="entry name" value="Importin-a_IBB_sf"/>
</dbReference>
<dbReference type="InterPro" id="IPR016024">
    <property type="entry name" value="ARM-type_fold"/>
</dbReference>
<keyword evidence="2 5" id="KW-0813">Transport</keyword>
<dbReference type="Pfam" id="PF00514">
    <property type="entry name" value="Arm"/>
    <property type="match status" value="3"/>
</dbReference>
<dbReference type="SMART" id="SM00185">
    <property type="entry name" value="ARM"/>
    <property type="match status" value="6"/>
</dbReference>
<accession>A0AA38HJC6</accession>
<dbReference type="Gene3D" id="1.25.10.10">
    <property type="entry name" value="Leucine-rich Repeat Variant"/>
    <property type="match status" value="1"/>
</dbReference>
<dbReference type="SUPFAM" id="SSF48371">
    <property type="entry name" value="ARM repeat"/>
    <property type="match status" value="1"/>
</dbReference>
<dbReference type="InterPro" id="IPR000225">
    <property type="entry name" value="Armadillo"/>
</dbReference>
<dbReference type="PROSITE" id="PS50176">
    <property type="entry name" value="ARM_REPEAT"/>
    <property type="match status" value="1"/>
</dbReference>
<dbReference type="Pfam" id="PF01749">
    <property type="entry name" value="IBB"/>
    <property type="match status" value="1"/>
</dbReference>
<evidence type="ECO:0000256" key="5">
    <source>
        <dbReference type="PROSITE-ProRule" id="PRU00561"/>
    </source>
</evidence>
<evidence type="ECO:0000256" key="1">
    <source>
        <dbReference type="ARBA" id="ARBA00010394"/>
    </source>
</evidence>
<dbReference type="Proteomes" id="UP001168821">
    <property type="component" value="Unassembled WGS sequence"/>
</dbReference>
<dbReference type="InterPro" id="IPR029044">
    <property type="entry name" value="Nucleotide-diphossugar_trans"/>
</dbReference>
<keyword evidence="3" id="KW-0653">Protein transport</keyword>
<organism evidence="7 8">
    <name type="scientific">Zophobas morio</name>
    <dbReference type="NCBI Taxonomy" id="2755281"/>
    <lineage>
        <taxon>Eukaryota</taxon>
        <taxon>Metazoa</taxon>
        <taxon>Ecdysozoa</taxon>
        <taxon>Arthropoda</taxon>
        <taxon>Hexapoda</taxon>
        <taxon>Insecta</taxon>
        <taxon>Pterygota</taxon>
        <taxon>Neoptera</taxon>
        <taxon>Endopterygota</taxon>
        <taxon>Coleoptera</taxon>
        <taxon>Polyphaga</taxon>
        <taxon>Cucujiformia</taxon>
        <taxon>Tenebrionidae</taxon>
        <taxon>Zophobas</taxon>
    </lineage>
</organism>
<evidence type="ECO:0000256" key="2">
    <source>
        <dbReference type="ARBA" id="ARBA00022448"/>
    </source>
</evidence>
<evidence type="ECO:0000313" key="8">
    <source>
        <dbReference type="Proteomes" id="UP001168821"/>
    </source>
</evidence>
<dbReference type="GO" id="GO:0006606">
    <property type="term" value="P:protein import into nucleus"/>
    <property type="evidence" value="ECO:0007669"/>
    <property type="project" value="InterPro"/>
</dbReference>
<dbReference type="EMBL" id="JALNTZ010000370">
    <property type="protein sequence ID" value="KAJ3634517.1"/>
    <property type="molecule type" value="Genomic_DNA"/>
</dbReference>
<evidence type="ECO:0000256" key="4">
    <source>
        <dbReference type="PROSITE-ProRule" id="PRU00259"/>
    </source>
</evidence>
<sequence>MTDREYKAAGAKDVDSIRRTKKQESVQLRKQKREERLLEKRATLTHLTPETKIKYPPPSIEDLPQLAQQVYSEDLNVLQYSTTQIRRLLSSSKTVPPLKKVIDTGCLLILYVCILMNSDDEILRIETAWTLTNIASGTQEQTRCVVDANSIPIFIKLLYDSNLKVAEQAMWALGNIAGDCPELRDLTMNHGILEPLMVHLSTALTNYEQVASHEGIESDEDFKANVTLMRTFTWTLSNLCRGKNPSADLQRLLPALPLLARFLQLVHAGDKATIADACWAWTFISDLERGIEAVLEHGVAPRLVQLLSYPSKDIVSPVLRTVGNILGGDEIQTQRLIDYGCLSHLHSLIESNEQSVRKDACWALSNITAGTFEQVLSAVQANVVPGLVRCLRDEDHRVRKEAGEPSAWAVSNAAHVNNSPSPQSQEIIAYFVEQGAIGGLLTVLEDHPDPKTTCVIFLGEQVDSLLSTWRIPICIFRAGLKKFLQAGTRLNTPDGQNPYALTFEENNGVQILNKIMQQTQNAKVADGCQDLLKFFEVEHEEEALAPQQAREGYGCMSFLFLFLFYYLLPDIVFRALPTWAASTFNELVMSVGGKGSYKSNSSETSLVFKNSEETEVFEPNIVYIKEVKIIREDELISINSSFNESTKSKLSQDSFKVDLLTRRKVRKSLNHIRKERILSQRILQPENHEQEFKTYIKTFNHNHLNPDEGTQYFLPIEDIVGATKVAVVITFYNEEKLELKRTLASLYAQEKESAYMYRNAKNEKNNSLEFYYLAVMDGYYEASNSMIEYISEIFGDEFDENFGPYDKDDCTKIVSKITKTGYMGSVNISPGKTLKLAVIIKKQNRKKLNSHEWFFKAFLPHCNARYAFTTDCGTLFGKLCLYRLLNYLEENEQVAAVTGRQRVMSLEMQGFKAEGLQAMWYRAAQAYDYEASISAFQGAFSLCGMLPVLPGPCAMFRCSDIHGECLNYYINFVKKEKDKNGLVSGNVMLAEDRILSFAASLMTGKYTQWPIMGALPLAQAERVLIKYQNS</sequence>
<dbReference type="Gene3D" id="1.20.5.690">
    <property type="entry name" value="Importin-alpha, importin-beta-binding domain"/>
    <property type="match status" value="1"/>
</dbReference>
<keyword evidence="8" id="KW-1185">Reference proteome</keyword>
<feature type="repeat" description="ARM" evidence="4">
    <location>
        <begin position="149"/>
        <end position="177"/>
    </location>
</feature>
<dbReference type="InterPro" id="IPR011989">
    <property type="entry name" value="ARM-like"/>
</dbReference>